<dbReference type="OrthoDB" id="166089at2"/>
<evidence type="ECO:0000256" key="4">
    <source>
        <dbReference type="ARBA" id="ARBA00022475"/>
    </source>
</evidence>
<comment type="function">
    <text evidence="1 10">Controls the rotational direction of flagella during chemotaxis.</text>
</comment>
<keyword evidence="9 10" id="KW-0472">Membrane</keyword>
<sequence>MALGKGKDKEKEKGEKSGKSGKGLMIVLFVLGLLVLGSAAFGGVYLFMKTQKTVDAQEVVVENEYMDLAEFTVNLGDEGGKRFFKGELALGYDKTKTKLKEELTANQVVVRDDIIFFFKSQKADYLNNVANREAIKRQLIDSINKDLTKGKITDVRFKSMIIQ</sequence>
<evidence type="ECO:0000256" key="7">
    <source>
        <dbReference type="ARBA" id="ARBA00022779"/>
    </source>
</evidence>
<dbReference type="EMBL" id="CP010086">
    <property type="protein sequence ID" value="AJH01308.1"/>
    <property type="molecule type" value="Genomic_DNA"/>
</dbReference>
<protein>
    <recommendedName>
        <fullName evidence="10">Flagellar protein FliL</fullName>
    </recommendedName>
</protein>
<evidence type="ECO:0000256" key="2">
    <source>
        <dbReference type="ARBA" id="ARBA00004162"/>
    </source>
</evidence>
<keyword evidence="7 10" id="KW-0283">Flagellar rotation</keyword>
<dbReference type="Proteomes" id="UP000031866">
    <property type="component" value="Chromosome"/>
</dbReference>
<reference evidence="12" key="1">
    <citation type="submission" date="2014-12" db="EMBL/GenBank/DDBJ databases">
        <title>Genome sequence of Clostridium beijerinckii strain 59B.</title>
        <authorList>
            <person name="Little G.T."/>
            <person name="Minton N.P."/>
        </authorList>
    </citation>
    <scope>NUCLEOTIDE SEQUENCE [LARGE SCALE GENOMIC DNA]</scope>
    <source>
        <strain evidence="12">59B</strain>
    </source>
</reference>
<dbReference type="Pfam" id="PF03748">
    <property type="entry name" value="FliL"/>
    <property type="match status" value="1"/>
</dbReference>
<keyword evidence="11" id="KW-0282">Flagellum</keyword>
<organism evidence="11 12">
    <name type="scientific">Clostridium beijerinckii</name>
    <name type="common">Clostridium MP</name>
    <dbReference type="NCBI Taxonomy" id="1520"/>
    <lineage>
        <taxon>Bacteria</taxon>
        <taxon>Bacillati</taxon>
        <taxon>Bacillota</taxon>
        <taxon>Clostridia</taxon>
        <taxon>Eubacteriales</taxon>
        <taxon>Clostridiaceae</taxon>
        <taxon>Clostridium</taxon>
    </lineage>
</organism>
<evidence type="ECO:0000313" key="12">
    <source>
        <dbReference type="Proteomes" id="UP000031866"/>
    </source>
</evidence>
<evidence type="ECO:0000256" key="6">
    <source>
        <dbReference type="ARBA" id="ARBA00022692"/>
    </source>
</evidence>
<dbReference type="AlphaFoldDB" id="A0A0B5QTD6"/>
<evidence type="ECO:0000256" key="1">
    <source>
        <dbReference type="ARBA" id="ARBA00002254"/>
    </source>
</evidence>
<dbReference type="KEGG" id="cbei:LF65_04778"/>
<dbReference type="GO" id="GO:0005886">
    <property type="term" value="C:plasma membrane"/>
    <property type="evidence" value="ECO:0007669"/>
    <property type="project" value="UniProtKB-SubCell"/>
</dbReference>
<keyword evidence="6 10" id="KW-0812">Transmembrane</keyword>
<evidence type="ECO:0000256" key="9">
    <source>
        <dbReference type="ARBA" id="ARBA00023136"/>
    </source>
</evidence>
<accession>A0A0B5QTD6</accession>
<keyword evidence="11" id="KW-0966">Cell projection</keyword>
<evidence type="ECO:0000256" key="10">
    <source>
        <dbReference type="RuleBase" id="RU364125"/>
    </source>
</evidence>
<dbReference type="GO" id="GO:0009425">
    <property type="term" value="C:bacterial-type flagellum basal body"/>
    <property type="evidence" value="ECO:0007669"/>
    <property type="project" value="InterPro"/>
</dbReference>
<dbReference type="RefSeq" id="WP_041899430.1">
    <property type="nucleotide sequence ID" value="NZ_CP010086.2"/>
</dbReference>
<comment type="subcellular location">
    <subcellularLocation>
        <location evidence="2">Cell membrane</location>
        <topology evidence="2">Single-pass membrane protein</topology>
    </subcellularLocation>
</comment>
<feature type="transmembrane region" description="Helical" evidence="10">
    <location>
        <begin position="21"/>
        <end position="48"/>
    </location>
</feature>
<keyword evidence="11" id="KW-0969">Cilium</keyword>
<gene>
    <name evidence="11" type="ORF">LF65_04778</name>
</gene>
<keyword evidence="5 10" id="KW-0145">Chemotaxis</keyword>
<dbReference type="PANTHER" id="PTHR35091:SF2">
    <property type="entry name" value="FLAGELLAR PROTEIN FLIL"/>
    <property type="match status" value="1"/>
</dbReference>
<evidence type="ECO:0000256" key="3">
    <source>
        <dbReference type="ARBA" id="ARBA00008281"/>
    </source>
</evidence>
<comment type="similarity">
    <text evidence="3 10">Belongs to the FliL family.</text>
</comment>
<dbReference type="STRING" id="1520.LF65_04778"/>
<dbReference type="InterPro" id="IPR005503">
    <property type="entry name" value="FliL"/>
</dbReference>
<dbReference type="GO" id="GO:0071978">
    <property type="term" value="P:bacterial-type flagellum-dependent swarming motility"/>
    <property type="evidence" value="ECO:0007669"/>
    <property type="project" value="TreeGrafter"/>
</dbReference>
<proteinExistence type="inferred from homology"/>
<dbReference type="PANTHER" id="PTHR35091">
    <property type="entry name" value="FLAGELLAR PROTEIN FLIL"/>
    <property type="match status" value="1"/>
</dbReference>
<keyword evidence="4 10" id="KW-1003">Cell membrane</keyword>
<evidence type="ECO:0000256" key="8">
    <source>
        <dbReference type="ARBA" id="ARBA00022989"/>
    </source>
</evidence>
<keyword evidence="8 10" id="KW-1133">Transmembrane helix</keyword>
<dbReference type="GO" id="GO:0006935">
    <property type="term" value="P:chemotaxis"/>
    <property type="evidence" value="ECO:0007669"/>
    <property type="project" value="UniProtKB-KW"/>
</dbReference>
<name>A0A0B5QTD6_CLOBE</name>
<evidence type="ECO:0000313" key="11">
    <source>
        <dbReference type="EMBL" id="AJH01308.1"/>
    </source>
</evidence>
<evidence type="ECO:0000256" key="5">
    <source>
        <dbReference type="ARBA" id="ARBA00022500"/>
    </source>
</evidence>